<accession>A0ABQ8RU72</accession>
<sequence>MVSSTSPKPSYHLCPDFSIAPPPNGHLTLGSVLESLDVDGVAHPLNLNAAIEIPEEEIFPRDGPDSKTGFTRTLKELRSVETSIWAKIFSLHGLGGSFSFLSKRTDDESLTVDEIQTRYFSPSQEYMTRSLELPNVASYVTVARKKLPVYLVTGLKVAIGAKLSQVESKTKDVKAEMGASDPQGIASAGARGGYGSENTSTMGFDGSTPFVVGIRVRKIWWENGVRKTSDKVVGAALDDRGAQGKGSLVSGARFVEDFLVDDVEETPAGKLFANDTDDLGIEESNWVLPLGN</sequence>
<dbReference type="EMBL" id="JAOQBH010000001">
    <property type="protein sequence ID" value="KAJ4141760.1"/>
    <property type="molecule type" value="Genomic_DNA"/>
</dbReference>
<comment type="caution">
    <text evidence="1">The sequence shown here is derived from an EMBL/GenBank/DDBJ whole genome shotgun (WGS) entry which is preliminary data.</text>
</comment>
<gene>
    <name evidence="1" type="ORF">NW768_000977</name>
</gene>
<proteinExistence type="predicted"/>
<name>A0ABQ8RU72_FUSEQ</name>
<dbReference type="Proteomes" id="UP001152024">
    <property type="component" value="Unassembled WGS sequence"/>
</dbReference>
<keyword evidence="2" id="KW-1185">Reference proteome</keyword>
<reference evidence="1" key="1">
    <citation type="submission" date="2022-09" db="EMBL/GenBank/DDBJ databases">
        <title>Fusarium specimens isolated from Avocado Roots.</title>
        <authorList>
            <person name="Stajich J."/>
            <person name="Roper C."/>
            <person name="Heimlech-Rivalta G."/>
        </authorList>
    </citation>
    <scope>NUCLEOTIDE SEQUENCE</scope>
    <source>
        <strain evidence="1">CF00095</strain>
    </source>
</reference>
<organism evidence="1 2">
    <name type="scientific">Fusarium equiseti</name>
    <name type="common">Fusarium scirpi</name>
    <dbReference type="NCBI Taxonomy" id="61235"/>
    <lineage>
        <taxon>Eukaryota</taxon>
        <taxon>Fungi</taxon>
        <taxon>Dikarya</taxon>
        <taxon>Ascomycota</taxon>
        <taxon>Pezizomycotina</taxon>
        <taxon>Sordariomycetes</taxon>
        <taxon>Hypocreomycetidae</taxon>
        <taxon>Hypocreales</taxon>
        <taxon>Nectriaceae</taxon>
        <taxon>Fusarium</taxon>
        <taxon>Fusarium incarnatum-equiseti species complex</taxon>
    </lineage>
</organism>
<protein>
    <submittedName>
        <fullName evidence="1">Uncharacterized protein</fullName>
    </submittedName>
</protein>
<evidence type="ECO:0000313" key="1">
    <source>
        <dbReference type="EMBL" id="KAJ4141760.1"/>
    </source>
</evidence>
<evidence type="ECO:0000313" key="2">
    <source>
        <dbReference type="Proteomes" id="UP001152024"/>
    </source>
</evidence>